<gene>
    <name evidence="5" type="ORF">BLA60_27805</name>
</gene>
<comment type="caution">
    <text evidence="5">The sequence shown here is derived from an EMBL/GenBank/DDBJ whole genome shotgun (WGS) entry which is preliminary data.</text>
</comment>
<dbReference type="GO" id="GO:0004315">
    <property type="term" value="F:3-oxoacyl-[acyl-carrier-protein] synthase activity"/>
    <property type="evidence" value="ECO:0007669"/>
    <property type="project" value="InterPro"/>
</dbReference>
<keyword evidence="1" id="KW-0808">Transferase</keyword>
<reference evidence="5 6" key="1">
    <citation type="submission" date="2016-12" db="EMBL/GenBank/DDBJ databases">
        <title>The draft genome sequence of Actinophytocola xinjiangensis.</title>
        <authorList>
            <person name="Wang W."/>
            <person name="Yuan L."/>
        </authorList>
    </citation>
    <scope>NUCLEOTIDE SEQUENCE [LARGE SCALE GENOMIC DNA]</scope>
    <source>
        <strain evidence="5 6">CGMCC 4.4663</strain>
    </source>
</reference>
<sequence>MGIVAFGAALPEPSEVAEHAPTYTDELDRVNGWGYRRFHRAPEGVGLTDLAVEAGERALADAGVDPAEVDLVVLAIADLAEYLYWDPAAATQARLGARNAEALLVNQACGGGVAAFDLVAGKFAVHPEYHTAVVIGANRVVDPYWNRMAMNTSVYSDGAAAAVVRRDHGTCRWLVTEVLTDGEYADFMRMEVGAGARPFLAGEADQPVVGNPQDRLDAFFAGDVRRMFAFVSMIRERGREVVDRACARAGVSRSDLRKVLHFNDNMRQLADLAKDLGVPLADTNIETALDHGHVGCADQLLALRRLTAAGELSPGDLVALTSTSSGMHWICTLVRV</sequence>
<evidence type="ECO:0000256" key="2">
    <source>
        <dbReference type="ARBA" id="ARBA00023315"/>
    </source>
</evidence>
<dbReference type="InterPro" id="IPR016039">
    <property type="entry name" value="Thiolase-like"/>
</dbReference>
<dbReference type="Pfam" id="PF08541">
    <property type="entry name" value="ACP_syn_III_C"/>
    <property type="match status" value="1"/>
</dbReference>
<name>A0A7Z0WHQ4_9PSEU</name>
<proteinExistence type="predicted"/>
<organism evidence="5 6">
    <name type="scientific">Actinophytocola xinjiangensis</name>
    <dbReference type="NCBI Taxonomy" id="485602"/>
    <lineage>
        <taxon>Bacteria</taxon>
        <taxon>Bacillati</taxon>
        <taxon>Actinomycetota</taxon>
        <taxon>Actinomycetes</taxon>
        <taxon>Pseudonocardiales</taxon>
        <taxon>Pseudonocardiaceae</taxon>
    </lineage>
</organism>
<feature type="domain" description="Beta-ketoacyl-[acyl-carrier-protein] synthase III C-terminal" evidence="3">
    <location>
        <begin position="246"/>
        <end position="335"/>
    </location>
</feature>
<dbReference type="AlphaFoldDB" id="A0A7Z0WHQ4"/>
<keyword evidence="2" id="KW-0012">Acyltransferase</keyword>
<keyword evidence="6" id="KW-1185">Reference proteome</keyword>
<dbReference type="InterPro" id="IPR013751">
    <property type="entry name" value="ACP_syn_III_N"/>
</dbReference>
<evidence type="ECO:0000259" key="4">
    <source>
        <dbReference type="Pfam" id="PF08545"/>
    </source>
</evidence>
<dbReference type="Pfam" id="PF08545">
    <property type="entry name" value="ACP_syn_III"/>
    <property type="match status" value="1"/>
</dbReference>
<dbReference type="Proteomes" id="UP000185696">
    <property type="component" value="Unassembled WGS sequence"/>
</dbReference>
<dbReference type="GO" id="GO:0044550">
    <property type="term" value="P:secondary metabolite biosynthetic process"/>
    <property type="evidence" value="ECO:0007669"/>
    <property type="project" value="TreeGrafter"/>
</dbReference>
<evidence type="ECO:0000259" key="3">
    <source>
        <dbReference type="Pfam" id="PF08541"/>
    </source>
</evidence>
<dbReference type="Gene3D" id="3.40.47.10">
    <property type="match status" value="2"/>
</dbReference>
<dbReference type="SUPFAM" id="SSF53901">
    <property type="entry name" value="Thiolase-like"/>
    <property type="match status" value="1"/>
</dbReference>
<dbReference type="InterPro" id="IPR013747">
    <property type="entry name" value="ACP_syn_III_C"/>
</dbReference>
<evidence type="ECO:0000313" key="6">
    <source>
        <dbReference type="Proteomes" id="UP000185696"/>
    </source>
</evidence>
<evidence type="ECO:0000256" key="1">
    <source>
        <dbReference type="ARBA" id="ARBA00022679"/>
    </source>
</evidence>
<protein>
    <recommendedName>
        <fullName evidence="7">3-oxoacyl-[acyl-carrier-protein] synthase-3</fullName>
    </recommendedName>
</protein>
<dbReference type="EMBL" id="MSIF01000016">
    <property type="protein sequence ID" value="OLF07429.1"/>
    <property type="molecule type" value="Genomic_DNA"/>
</dbReference>
<dbReference type="PANTHER" id="PTHR34069">
    <property type="entry name" value="3-OXOACYL-[ACYL-CARRIER-PROTEIN] SYNTHASE 3"/>
    <property type="match status" value="1"/>
</dbReference>
<evidence type="ECO:0008006" key="7">
    <source>
        <dbReference type="Google" id="ProtNLM"/>
    </source>
</evidence>
<evidence type="ECO:0000313" key="5">
    <source>
        <dbReference type="EMBL" id="OLF07429.1"/>
    </source>
</evidence>
<dbReference type="PANTHER" id="PTHR34069:SF2">
    <property type="entry name" value="BETA-KETOACYL-[ACYL-CARRIER-PROTEIN] SYNTHASE III"/>
    <property type="match status" value="1"/>
</dbReference>
<feature type="domain" description="Beta-ketoacyl-[acyl-carrier-protein] synthase III N-terminal" evidence="4">
    <location>
        <begin position="105"/>
        <end position="182"/>
    </location>
</feature>
<accession>A0A7Z0WHQ4</accession>
<dbReference type="GO" id="GO:0006633">
    <property type="term" value="P:fatty acid biosynthetic process"/>
    <property type="evidence" value="ECO:0007669"/>
    <property type="project" value="InterPro"/>
</dbReference>